<dbReference type="SUPFAM" id="SSF54106">
    <property type="entry name" value="LysM domain"/>
    <property type="match status" value="2"/>
</dbReference>
<dbReference type="eggNOG" id="COG4942">
    <property type="taxonomic scope" value="Bacteria"/>
</dbReference>
<dbReference type="SUPFAM" id="SSF51261">
    <property type="entry name" value="Duplicated hybrid motif"/>
    <property type="match status" value="1"/>
</dbReference>
<dbReference type="RefSeq" id="WP_005855868.1">
    <property type="nucleotide sequence ID" value="NZ_AAYA01000002.1"/>
</dbReference>
<dbReference type="InterPro" id="IPR050570">
    <property type="entry name" value="Cell_wall_metabolism_enzyme"/>
</dbReference>
<accession>A3JZ06</accession>
<feature type="compositionally biased region" description="Low complexity" evidence="1">
    <location>
        <begin position="213"/>
        <end position="222"/>
    </location>
</feature>
<evidence type="ECO:0000313" key="5">
    <source>
        <dbReference type="Proteomes" id="UP000005713"/>
    </source>
</evidence>
<proteinExistence type="predicted"/>
<dbReference type="EMBL" id="AAYA01000002">
    <property type="protein sequence ID" value="EBA09709.1"/>
    <property type="molecule type" value="Genomic_DNA"/>
</dbReference>
<organism evidence="4 5">
    <name type="scientific">Sagittula stellata (strain ATCC 700073 / DSM 11524 / E-37)</name>
    <dbReference type="NCBI Taxonomy" id="388399"/>
    <lineage>
        <taxon>Bacteria</taxon>
        <taxon>Pseudomonadati</taxon>
        <taxon>Pseudomonadota</taxon>
        <taxon>Alphaproteobacteria</taxon>
        <taxon>Rhodobacterales</taxon>
        <taxon>Roseobacteraceae</taxon>
        <taxon>Sagittula</taxon>
    </lineage>
</organism>
<evidence type="ECO:0000259" key="3">
    <source>
        <dbReference type="PROSITE" id="PS51782"/>
    </source>
</evidence>
<dbReference type="InterPro" id="IPR011055">
    <property type="entry name" value="Dup_hybrid_motif"/>
</dbReference>
<dbReference type="eggNOG" id="COG1388">
    <property type="taxonomic scope" value="Bacteria"/>
</dbReference>
<feature type="compositionally biased region" description="Low complexity" evidence="1">
    <location>
        <begin position="268"/>
        <end position="277"/>
    </location>
</feature>
<feature type="region of interest" description="Disordered" evidence="1">
    <location>
        <begin position="213"/>
        <end position="277"/>
    </location>
</feature>
<dbReference type="Pfam" id="PF01476">
    <property type="entry name" value="LysM"/>
    <property type="match status" value="2"/>
</dbReference>
<dbReference type="InterPro" id="IPR018392">
    <property type="entry name" value="LysM"/>
</dbReference>
<dbReference type="PANTHER" id="PTHR21666:SF270">
    <property type="entry name" value="MUREIN HYDROLASE ACTIVATOR ENVC"/>
    <property type="match status" value="1"/>
</dbReference>
<dbReference type="Proteomes" id="UP000005713">
    <property type="component" value="Unassembled WGS sequence"/>
</dbReference>
<dbReference type="CDD" id="cd12797">
    <property type="entry name" value="M23_peptidase"/>
    <property type="match status" value="1"/>
</dbReference>
<evidence type="ECO:0000313" key="4">
    <source>
        <dbReference type="EMBL" id="EBA09709.1"/>
    </source>
</evidence>
<dbReference type="PROSITE" id="PS51257">
    <property type="entry name" value="PROKAR_LIPOPROTEIN"/>
    <property type="match status" value="1"/>
</dbReference>
<dbReference type="Gene3D" id="2.70.70.10">
    <property type="entry name" value="Glucose Permease (Domain IIA)"/>
    <property type="match status" value="1"/>
</dbReference>
<gene>
    <name evidence="4" type="ORF">SSE37_07873</name>
</gene>
<dbReference type="OrthoDB" id="9795421at2"/>
<feature type="compositionally biased region" description="Low complexity" evidence="1">
    <location>
        <begin position="230"/>
        <end position="257"/>
    </location>
</feature>
<evidence type="ECO:0000256" key="1">
    <source>
        <dbReference type="SAM" id="MobiDB-lite"/>
    </source>
</evidence>
<feature type="domain" description="LysM" evidence="3">
    <location>
        <begin position="157"/>
        <end position="201"/>
    </location>
</feature>
<feature type="signal peptide" evidence="2">
    <location>
        <begin position="1"/>
        <end position="20"/>
    </location>
</feature>
<dbReference type="PANTHER" id="PTHR21666">
    <property type="entry name" value="PEPTIDASE-RELATED"/>
    <property type="match status" value="1"/>
</dbReference>
<comment type="caution">
    <text evidence="4">The sequence shown here is derived from an EMBL/GenBank/DDBJ whole genome shotgun (WGS) entry which is preliminary data.</text>
</comment>
<dbReference type="Gene3D" id="3.10.350.10">
    <property type="entry name" value="LysM domain"/>
    <property type="match status" value="2"/>
</dbReference>
<dbReference type="InterPro" id="IPR036779">
    <property type="entry name" value="LysM_dom_sf"/>
</dbReference>
<feature type="chain" id="PRO_5002654205" evidence="2">
    <location>
        <begin position="21"/>
        <end position="392"/>
    </location>
</feature>
<keyword evidence="2" id="KW-0732">Signal</keyword>
<evidence type="ECO:0000256" key="2">
    <source>
        <dbReference type="SAM" id="SignalP"/>
    </source>
</evidence>
<dbReference type="PROSITE" id="PS51782">
    <property type="entry name" value="LYSM"/>
    <property type="match status" value="1"/>
</dbReference>
<name>A3JZ06_SAGS3</name>
<dbReference type="InterPro" id="IPR016047">
    <property type="entry name" value="M23ase_b-sheet_dom"/>
</dbReference>
<dbReference type="Pfam" id="PF01551">
    <property type="entry name" value="Peptidase_M23"/>
    <property type="match status" value="1"/>
</dbReference>
<dbReference type="GO" id="GO:0004222">
    <property type="term" value="F:metalloendopeptidase activity"/>
    <property type="evidence" value="ECO:0007669"/>
    <property type="project" value="TreeGrafter"/>
</dbReference>
<dbReference type="CDD" id="cd00118">
    <property type="entry name" value="LysM"/>
    <property type="match status" value="2"/>
</dbReference>
<dbReference type="SMART" id="SM00257">
    <property type="entry name" value="LysM"/>
    <property type="match status" value="2"/>
</dbReference>
<reference evidence="4 5" key="1">
    <citation type="submission" date="2006-06" db="EMBL/GenBank/DDBJ databases">
        <authorList>
            <person name="Moran M.A."/>
            <person name="Ferriera S."/>
            <person name="Johnson J."/>
            <person name="Kravitz S."/>
            <person name="Beeson K."/>
            <person name="Sutton G."/>
            <person name="Rogers Y.-H."/>
            <person name="Friedman R."/>
            <person name="Frazier M."/>
            <person name="Venter J.C."/>
        </authorList>
    </citation>
    <scope>NUCLEOTIDE SEQUENCE [LARGE SCALE GENOMIC DNA]</scope>
    <source>
        <strain evidence="4 5">E-37</strain>
    </source>
</reference>
<protein>
    <submittedName>
        <fullName evidence="4">LysM domain/M23/M37 peptidase</fullName>
    </submittedName>
</protein>
<sequence length="392" mass="40083">MTLTRTLPAFALLAFGAACSNGMDVDMRGRIGGPVDTAAAAATATAERPAADNRGVISYPSYQVAVARRNDTVAQVAERIGLPAQELARYNGLQTGDTLRRGEIIALPSRVAEPSPATGGLQPAGQVDVTTLAGAAIERASPTTPRGTTSGGGAEPIRHQVARGETAFTIARLYQVSPRSLAEWNALDKDFTVREGQYLLIPVVDINEAAAASTTVPGSGTPTPTPPSSTTPLPSVDVTPIEPAAPASGGTSTAAAPAPKPPAADIGQQAAKPASSSAQMVMPVSGSIIREYSKGKNEGIDISASAGQPVKAAAAGSVASISNTTEGVKLLLIRHPGDLITVYTHVDDISVKKGDAVSKGQTIARVGSGSPSFLHFEVRKGFDSTDPMAYLK</sequence>
<dbReference type="AlphaFoldDB" id="A3JZ06"/>
<keyword evidence="5" id="KW-1185">Reference proteome</keyword>